<dbReference type="Proteomes" id="UP000184105">
    <property type="component" value="Unassembled WGS sequence"/>
</dbReference>
<evidence type="ECO:0000313" key="3">
    <source>
        <dbReference type="Proteomes" id="UP000184105"/>
    </source>
</evidence>
<evidence type="ECO:0000259" key="1">
    <source>
        <dbReference type="Pfam" id="PF14606"/>
    </source>
</evidence>
<feature type="domain" description="SGNH hydrolase-type esterase" evidence="1">
    <location>
        <begin position="29"/>
        <end position="81"/>
    </location>
</feature>
<accession>A0AAX2F7I4</accession>
<dbReference type="AlphaFoldDB" id="A0AAX2F7I4"/>
<protein>
    <submittedName>
        <fullName evidence="2">GDSL-like Lipase/Acylhydrolase family protein</fullName>
    </submittedName>
</protein>
<sequence>MYKKISKFKTRCSIASIIVFVLFLSGALQVHAKCFIIDPIPNSYRLTDKEITERIRYGVLSICKKSKVPIIVSESYPQADIYRPFALFTDNILQVS</sequence>
<proteinExistence type="predicted"/>
<comment type="caution">
    <text evidence="2">The sequence shown here is derived from an EMBL/GenBank/DDBJ whole genome shotgun (WGS) entry which is preliminary data.</text>
</comment>
<gene>
    <name evidence="2" type="ORF">SAMN05444364_1526</name>
</gene>
<keyword evidence="3" id="KW-1185">Reference proteome</keyword>
<evidence type="ECO:0000313" key="2">
    <source>
        <dbReference type="EMBL" id="SHG19085.1"/>
    </source>
</evidence>
<dbReference type="Pfam" id="PF14606">
    <property type="entry name" value="Lipase_GDSL_3"/>
    <property type="match status" value="1"/>
</dbReference>
<dbReference type="RefSeq" id="WP_025839869.1">
    <property type="nucleotide sequence ID" value="NZ_BAKP01000065.1"/>
</dbReference>
<name>A0AAX2F7I4_9BACT</name>
<organism evidence="2 3">
    <name type="scientific">Prevotella scopos JCM 17725</name>
    <dbReference type="NCBI Taxonomy" id="1236518"/>
    <lineage>
        <taxon>Bacteria</taxon>
        <taxon>Pseudomonadati</taxon>
        <taxon>Bacteroidota</taxon>
        <taxon>Bacteroidia</taxon>
        <taxon>Bacteroidales</taxon>
        <taxon>Prevotellaceae</taxon>
        <taxon>Prevotella</taxon>
    </lineage>
</organism>
<dbReference type="EMBL" id="FQWA01000052">
    <property type="protein sequence ID" value="SHG19085.1"/>
    <property type="molecule type" value="Genomic_DNA"/>
</dbReference>
<reference evidence="2 3" key="1">
    <citation type="submission" date="2016-11" db="EMBL/GenBank/DDBJ databases">
        <authorList>
            <person name="Varghese N."/>
            <person name="Submissions S."/>
        </authorList>
    </citation>
    <scope>NUCLEOTIDE SEQUENCE [LARGE SCALE GENOMIC DNA]</scope>
    <source>
        <strain evidence="2 3">DSM 22613</strain>
    </source>
</reference>
<dbReference type="InterPro" id="IPR013830">
    <property type="entry name" value="SGNH_hydro"/>
</dbReference>